<proteinExistence type="predicted"/>
<evidence type="ECO:0000256" key="1">
    <source>
        <dbReference type="ARBA" id="ARBA00022801"/>
    </source>
</evidence>
<comment type="caution">
    <text evidence="4">The sequence shown here is derived from an EMBL/GenBank/DDBJ whole genome shotgun (WGS) entry which is preliminary data.</text>
</comment>
<evidence type="ECO:0000256" key="2">
    <source>
        <dbReference type="SAM" id="Phobius"/>
    </source>
</evidence>
<dbReference type="Proteomes" id="UP000610558">
    <property type="component" value="Unassembled WGS sequence"/>
</dbReference>
<sequence>MLLLSLLWVWIAWNAYHPWKGRPAFMSIASFIFGFLAGEMGLHLIATQLALTLLIVWFGELSGFTDALALTISMFSWLALGLFYFRAQRAEPIMAQAVNYALGRSADSPISFDGLVSYEPDLQRLKNPFAFKRPGIQCERDIVYHAGESGDLHLDIYSPKTPTANAPVLLQIHGGAWIIGKRGQQAQPLIGQLTENGWICVDVQYRLSPAATFPDHIIDCKRALRWVKEHIREFGGDPEFIVVTGGSAGGHLSSLLCLSANSPEYQPGFEDADTTVQGCVPFYGVYDFLNSQGQRQDSGLEELVADKVFKKTISEDEQAWQLASPLFRVRKDAPPFLILHGEADTLVGVEEGQLLYKAMRETSEQAVGYAEFPDAQHAFDLVISLRSQIVANYLTYYLSELHKGFLRKESTTSS</sequence>
<keyword evidence="2" id="KW-0472">Membrane</keyword>
<evidence type="ECO:0000313" key="4">
    <source>
        <dbReference type="EMBL" id="MBD2859503.1"/>
    </source>
</evidence>
<dbReference type="Pfam" id="PF20434">
    <property type="entry name" value="BD-FAE"/>
    <property type="match status" value="1"/>
</dbReference>
<reference evidence="4" key="1">
    <citation type="submission" date="2020-09" db="EMBL/GenBank/DDBJ databases">
        <authorList>
            <person name="Yoon J.-W."/>
        </authorList>
    </citation>
    <scope>NUCLEOTIDE SEQUENCE</scope>
    <source>
        <strain evidence="4">KMU-158</strain>
    </source>
</reference>
<dbReference type="RefSeq" id="WP_190765399.1">
    <property type="nucleotide sequence ID" value="NZ_JACXLD010000005.1"/>
</dbReference>
<dbReference type="SUPFAM" id="SSF53474">
    <property type="entry name" value="alpha/beta-Hydrolases"/>
    <property type="match status" value="1"/>
</dbReference>
<name>A0A927GWV3_9GAMM</name>
<dbReference type="EMBL" id="JACXLD010000005">
    <property type="protein sequence ID" value="MBD2859503.1"/>
    <property type="molecule type" value="Genomic_DNA"/>
</dbReference>
<accession>A0A927GWV3</accession>
<dbReference type="AlphaFoldDB" id="A0A927GWV3"/>
<dbReference type="InterPro" id="IPR049492">
    <property type="entry name" value="BD-FAE-like_dom"/>
</dbReference>
<keyword evidence="1 4" id="KW-0378">Hydrolase</keyword>
<dbReference type="PROSITE" id="PS00122">
    <property type="entry name" value="CARBOXYLESTERASE_B_1"/>
    <property type="match status" value="1"/>
</dbReference>
<dbReference type="InterPro" id="IPR050300">
    <property type="entry name" value="GDXG_lipolytic_enzyme"/>
</dbReference>
<dbReference type="Gene3D" id="3.40.50.1820">
    <property type="entry name" value="alpha/beta hydrolase"/>
    <property type="match status" value="1"/>
</dbReference>
<organism evidence="4 5">
    <name type="scientific">Spongiibacter pelagi</name>
    <dbReference type="NCBI Taxonomy" id="2760804"/>
    <lineage>
        <taxon>Bacteria</taxon>
        <taxon>Pseudomonadati</taxon>
        <taxon>Pseudomonadota</taxon>
        <taxon>Gammaproteobacteria</taxon>
        <taxon>Cellvibrionales</taxon>
        <taxon>Spongiibacteraceae</taxon>
        <taxon>Spongiibacter</taxon>
    </lineage>
</organism>
<feature type="domain" description="BD-FAE-like" evidence="3">
    <location>
        <begin position="154"/>
        <end position="358"/>
    </location>
</feature>
<dbReference type="InterPro" id="IPR029058">
    <property type="entry name" value="AB_hydrolase_fold"/>
</dbReference>
<evidence type="ECO:0000259" key="3">
    <source>
        <dbReference type="Pfam" id="PF20434"/>
    </source>
</evidence>
<protein>
    <submittedName>
        <fullName evidence="4">Alpha/beta hydrolase</fullName>
    </submittedName>
</protein>
<dbReference type="PANTHER" id="PTHR48081">
    <property type="entry name" value="AB HYDROLASE SUPERFAMILY PROTEIN C4A8.06C"/>
    <property type="match status" value="1"/>
</dbReference>
<keyword evidence="5" id="KW-1185">Reference proteome</keyword>
<gene>
    <name evidence="4" type="ORF">IB286_10850</name>
</gene>
<keyword evidence="2" id="KW-1133">Transmembrane helix</keyword>
<dbReference type="GO" id="GO:0016787">
    <property type="term" value="F:hydrolase activity"/>
    <property type="evidence" value="ECO:0007669"/>
    <property type="project" value="UniProtKB-KW"/>
</dbReference>
<feature type="transmembrane region" description="Helical" evidence="2">
    <location>
        <begin position="24"/>
        <end position="55"/>
    </location>
</feature>
<evidence type="ECO:0000313" key="5">
    <source>
        <dbReference type="Proteomes" id="UP000610558"/>
    </source>
</evidence>
<keyword evidence="2" id="KW-0812">Transmembrane</keyword>
<dbReference type="PANTHER" id="PTHR48081:SF33">
    <property type="entry name" value="KYNURENINE FORMAMIDASE"/>
    <property type="match status" value="1"/>
</dbReference>
<dbReference type="InterPro" id="IPR019826">
    <property type="entry name" value="Carboxylesterase_B_AS"/>
</dbReference>